<dbReference type="Pfam" id="PF02311">
    <property type="entry name" value="AraC_binding"/>
    <property type="match status" value="1"/>
</dbReference>
<evidence type="ECO:0000313" key="6">
    <source>
        <dbReference type="Proteomes" id="UP001057134"/>
    </source>
</evidence>
<dbReference type="PRINTS" id="PR00032">
    <property type="entry name" value="HTHARAC"/>
</dbReference>
<organism evidence="5 6">
    <name type="scientific">Paenibacillus konkukensis</name>
    <dbReference type="NCBI Taxonomy" id="2020716"/>
    <lineage>
        <taxon>Bacteria</taxon>
        <taxon>Bacillati</taxon>
        <taxon>Bacillota</taxon>
        <taxon>Bacilli</taxon>
        <taxon>Bacillales</taxon>
        <taxon>Paenibacillaceae</taxon>
        <taxon>Paenibacillus</taxon>
    </lineage>
</organism>
<dbReference type="PROSITE" id="PS01124">
    <property type="entry name" value="HTH_ARAC_FAMILY_2"/>
    <property type="match status" value="1"/>
</dbReference>
<evidence type="ECO:0000256" key="1">
    <source>
        <dbReference type="ARBA" id="ARBA00023015"/>
    </source>
</evidence>
<dbReference type="InterPro" id="IPR009057">
    <property type="entry name" value="Homeodomain-like_sf"/>
</dbReference>
<dbReference type="InterPro" id="IPR020449">
    <property type="entry name" value="Tscrpt_reg_AraC-type_HTH"/>
</dbReference>
<evidence type="ECO:0000256" key="2">
    <source>
        <dbReference type="ARBA" id="ARBA00023125"/>
    </source>
</evidence>
<dbReference type="InterPro" id="IPR018060">
    <property type="entry name" value="HTH_AraC"/>
</dbReference>
<keyword evidence="2" id="KW-0238">DNA-binding</keyword>
<keyword evidence="3" id="KW-0804">Transcription</keyword>
<gene>
    <name evidence="5" type="primary">btr_9</name>
    <name evidence="5" type="ORF">SK3146_02014</name>
</gene>
<dbReference type="PANTHER" id="PTHR43280">
    <property type="entry name" value="ARAC-FAMILY TRANSCRIPTIONAL REGULATOR"/>
    <property type="match status" value="1"/>
</dbReference>
<evidence type="ECO:0000313" key="5">
    <source>
        <dbReference type="EMBL" id="UQZ82854.1"/>
    </source>
</evidence>
<reference evidence="5" key="2">
    <citation type="journal article" date="2021" name="J Anim Sci Technol">
        <title>Complete genome sequence of Paenibacillus konkukensis sp. nov. SK3146 as a potential probiotic strain.</title>
        <authorList>
            <person name="Jung H.I."/>
            <person name="Park S."/>
            <person name="Niu K.M."/>
            <person name="Lee S.W."/>
            <person name="Kothari D."/>
            <person name="Yi K.J."/>
            <person name="Kim S.K."/>
        </authorList>
    </citation>
    <scope>NUCLEOTIDE SEQUENCE</scope>
    <source>
        <strain evidence="5">SK3146</strain>
    </source>
</reference>
<dbReference type="SUPFAM" id="SSF46689">
    <property type="entry name" value="Homeodomain-like"/>
    <property type="match status" value="2"/>
</dbReference>
<dbReference type="SMART" id="SM00342">
    <property type="entry name" value="HTH_ARAC"/>
    <property type="match status" value="1"/>
</dbReference>
<proteinExistence type="predicted"/>
<dbReference type="Pfam" id="PF12833">
    <property type="entry name" value="HTH_18"/>
    <property type="match status" value="1"/>
</dbReference>
<dbReference type="InterPro" id="IPR037923">
    <property type="entry name" value="HTH-like"/>
</dbReference>
<sequence>MAYDLNELHLHIHWVLDKPTAPGWTDKRNNIGAHTLYWIHEGKGTFHTEQTYPVEGGMLAYMPPGLAMSMESDGRFPLRMTMILFDCAAVGYDKEWTCVAPVGRLELPFLRSFGLESSMRLSGQFRDIYRCWVPGAQGGALLALIHELHATSDNGAAVRDSAASKMDMVKDYLETSYYSEFTIGQLADRFGISVSYLRKMFLQHVGMSPKHYHNHIRNEHAKHYLMYSDLPVKEIAKACGYLEEYHFSKSFKKLNGLPPSKFRETHRLDFN</sequence>
<keyword evidence="6" id="KW-1185">Reference proteome</keyword>
<dbReference type="PANTHER" id="PTHR43280:SF2">
    <property type="entry name" value="HTH-TYPE TRANSCRIPTIONAL REGULATOR EXSA"/>
    <property type="match status" value="1"/>
</dbReference>
<dbReference type="Gene3D" id="1.10.10.60">
    <property type="entry name" value="Homeodomain-like"/>
    <property type="match status" value="2"/>
</dbReference>
<evidence type="ECO:0000256" key="3">
    <source>
        <dbReference type="ARBA" id="ARBA00023163"/>
    </source>
</evidence>
<dbReference type="Proteomes" id="UP001057134">
    <property type="component" value="Chromosome"/>
</dbReference>
<dbReference type="SUPFAM" id="SSF51215">
    <property type="entry name" value="Regulatory protein AraC"/>
    <property type="match status" value="1"/>
</dbReference>
<keyword evidence="1" id="KW-0805">Transcription regulation</keyword>
<name>A0ABY4RK60_9BACL</name>
<dbReference type="InterPro" id="IPR003313">
    <property type="entry name" value="AraC-bd"/>
</dbReference>
<evidence type="ECO:0000259" key="4">
    <source>
        <dbReference type="PROSITE" id="PS01124"/>
    </source>
</evidence>
<dbReference type="RefSeq" id="WP_249864942.1">
    <property type="nucleotide sequence ID" value="NZ_CP027059.1"/>
</dbReference>
<protein>
    <submittedName>
        <fullName evidence="5">HTH-type transcriptional activator Btr</fullName>
    </submittedName>
</protein>
<accession>A0ABY4RK60</accession>
<feature type="domain" description="HTH araC/xylS-type" evidence="4">
    <location>
        <begin position="167"/>
        <end position="265"/>
    </location>
</feature>
<reference evidence="5" key="1">
    <citation type="submission" date="2018-02" db="EMBL/GenBank/DDBJ databases">
        <authorList>
            <person name="Kim S.-K."/>
            <person name="Jung H.-I."/>
            <person name="Lee S.-W."/>
        </authorList>
    </citation>
    <scope>NUCLEOTIDE SEQUENCE</scope>
    <source>
        <strain evidence="5">SK3146</strain>
    </source>
</reference>
<dbReference type="EMBL" id="CP027059">
    <property type="protein sequence ID" value="UQZ82854.1"/>
    <property type="molecule type" value="Genomic_DNA"/>
</dbReference>